<keyword evidence="1" id="KW-0238">DNA-binding</keyword>
<evidence type="ECO:0000313" key="2">
    <source>
        <dbReference type="Proteomes" id="UP000092584"/>
    </source>
</evidence>
<name>A0A1B8TNX0_9FLAO</name>
<dbReference type="InterPro" id="IPR050407">
    <property type="entry name" value="Geranylgeranyl_reductase"/>
</dbReference>
<dbReference type="OrthoDB" id="9806565at2"/>
<dbReference type="Proteomes" id="UP000092584">
    <property type="component" value="Unassembled WGS sequence"/>
</dbReference>
<dbReference type="AlphaFoldDB" id="A0A1B8TNX0"/>
<dbReference type="Gene3D" id="3.50.50.60">
    <property type="entry name" value="FAD/NAD(P)-binding domain"/>
    <property type="match status" value="1"/>
</dbReference>
<dbReference type="PANTHER" id="PTHR42685:SF18">
    <property type="entry name" value="DIGERANYLGERANYLGLYCEROPHOSPHOLIPID REDUCTASE"/>
    <property type="match status" value="1"/>
</dbReference>
<dbReference type="GO" id="GO:0003677">
    <property type="term" value="F:DNA binding"/>
    <property type="evidence" value="ECO:0007669"/>
    <property type="project" value="UniProtKB-KW"/>
</dbReference>
<sequence length="369" mass="41807">MNHNFDVVIVGGGTAGLILARELGKSKRKVLLLDRKKDLLEFSFNTLASFIDLDKFGLTHNVVAQDIDTIAFHSKRMRRNIKSNLYVLDKKQVHIELLNAINTNFVTIKTGVNVKTIETDEHNNYTSVTDQHKEKYTGKIFVDASGTNAVISKEVGLRAKKVKLATGVEYNVKYIGKPNEIHLLMGKVYQGGYGWIFPLKDERAIIGFGTFDDEVVKDLKNRLHKILEIPKIKKLVIKDNDKVEGASIPITPVLEKFVLNNLVCVGDSVSQVNPIVGEGYKFIFEAALMANKAIEKSLEKDDVSYLNEYELDWKNRFSANYNRSKKTQERFFKYSQNNILMDYALLLSKFVTDKRAIISLSGEYGLENS</sequence>
<dbReference type="RefSeq" id="WP_065320646.1">
    <property type="nucleotide sequence ID" value="NZ_CP017477.1"/>
</dbReference>
<gene>
    <name evidence="1" type="ORF">LPB3_15990</name>
</gene>
<keyword evidence="2" id="KW-1185">Reference proteome</keyword>
<dbReference type="PANTHER" id="PTHR42685">
    <property type="entry name" value="GERANYLGERANYL DIPHOSPHATE REDUCTASE"/>
    <property type="match status" value="1"/>
</dbReference>
<proteinExistence type="predicted"/>
<dbReference type="Pfam" id="PF05834">
    <property type="entry name" value="Lycopene_cycl"/>
    <property type="match status" value="1"/>
</dbReference>
<accession>A0A1B8TNX0</accession>
<comment type="caution">
    <text evidence="1">The sequence shown here is derived from an EMBL/GenBank/DDBJ whole genome shotgun (WGS) entry which is preliminary data.</text>
</comment>
<dbReference type="EMBL" id="LSFM01000027">
    <property type="protein sequence ID" value="OBY61313.1"/>
    <property type="molecule type" value="Genomic_DNA"/>
</dbReference>
<protein>
    <submittedName>
        <fullName evidence="1">DNA-binding protein</fullName>
    </submittedName>
</protein>
<dbReference type="STRING" id="1774273.LPB03_16045"/>
<dbReference type="SUPFAM" id="SSF51905">
    <property type="entry name" value="FAD/NAD(P)-binding domain"/>
    <property type="match status" value="1"/>
</dbReference>
<organism evidence="1 2">
    <name type="scientific">Polaribacter vadi</name>
    <dbReference type="NCBI Taxonomy" id="1774273"/>
    <lineage>
        <taxon>Bacteria</taxon>
        <taxon>Pseudomonadati</taxon>
        <taxon>Bacteroidota</taxon>
        <taxon>Flavobacteriia</taxon>
        <taxon>Flavobacteriales</taxon>
        <taxon>Flavobacteriaceae</taxon>
    </lineage>
</organism>
<evidence type="ECO:0000313" key="1">
    <source>
        <dbReference type="EMBL" id="OBY61313.1"/>
    </source>
</evidence>
<dbReference type="InterPro" id="IPR036188">
    <property type="entry name" value="FAD/NAD-bd_sf"/>
</dbReference>
<reference evidence="2" key="1">
    <citation type="submission" date="2016-02" db="EMBL/GenBank/DDBJ databases">
        <authorList>
            <person name="Shin S.-K."/>
            <person name="Yi H."/>
            <person name="Kim E."/>
        </authorList>
    </citation>
    <scope>NUCLEOTIDE SEQUENCE [LARGE SCALE GENOMIC DNA]</scope>
    <source>
        <strain evidence="2">LPB0003</strain>
    </source>
</reference>
<dbReference type="KEGG" id="pob:LPB03_16045"/>